<feature type="transmembrane region" description="Helical" evidence="1">
    <location>
        <begin position="225"/>
        <end position="254"/>
    </location>
</feature>
<feature type="transmembrane region" description="Helical" evidence="1">
    <location>
        <begin position="316"/>
        <end position="334"/>
    </location>
</feature>
<protein>
    <submittedName>
        <fullName evidence="3">Glycerophosphoryl diester phosphodiesterase membrane domain-containing protein</fullName>
    </submittedName>
</protein>
<dbReference type="RefSeq" id="WP_028527478.1">
    <property type="nucleotide sequence ID" value="NZ_CABLBR010000001.1"/>
</dbReference>
<keyword evidence="1" id="KW-0472">Membrane</keyword>
<reference evidence="3" key="1">
    <citation type="journal article" date="2022" name="Cell">
        <title>Design, construction, and in vivo augmentation of a complex gut microbiome.</title>
        <authorList>
            <person name="Cheng A.G."/>
            <person name="Ho P.Y."/>
            <person name="Aranda-Diaz A."/>
            <person name="Jain S."/>
            <person name="Yu F.B."/>
            <person name="Meng X."/>
            <person name="Wang M."/>
            <person name="Iakiviak M."/>
            <person name="Nagashima K."/>
            <person name="Zhao A."/>
            <person name="Murugkar P."/>
            <person name="Patil A."/>
            <person name="Atabakhsh K."/>
            <person name="Weakley A."/>
            <person name="Yan J."/>
            <person name="Brumbaugh A.R."/>
            <person name="Higginbottom S."/>
            <person name="Dimas A."/>
            <person name="Shiver A.L."/>
            <person name="Deutschbauer A."/>
            <person name="Neff N."/>
            <person name="Sonnenburg J.L."/>
            <person name="Huang K.C."/>
            <person name="Fischbach M.A."/>
        </authorList>
    </citation>
    <scope>NUCLEOTIDE SEQUENCE</scope>
    <source>
        <strain evidence="3">DSM 19829</strain>
    </source>
</reference>
<evidence type="ECO:0000259" key="2">
    <source>
        <dbReference type="PROSITE" id="PS51704"/>
    </source>
</evidence>
<feature type="domain" description="GP-PDE" evidence="2">
    <location>
        <begin position="350"/>
        <end position="581"/>
    </location>
</feature>
<keyword evidence="4" id="KW-1185">Reference proteome</keyword>
<dbReference type="Pfam" id="PF10110">
    <property type="entry name" value="GPDPase_memb"/>
    <property type="match status" value="1"/>
</dbReference>
<feature type="transmembrane region" description="Helical" evidence="1">
    <location>
        <begin position="21"/>
        <end position="41"/>
    </location>
</feature>
<gene>
    <name evidence="3" type="ORF">NQ502_15505</name>
</gene>
<evidence type="ECO:0000313" key="3">
    <source>
        <dbReference type="EMBL" id="UWP58760.1"/>
    </source>
</evidence>
<dbReference type="Pfam" id="PF03009">
    <property type="entry name" value="GDPD"/>
    <property type="match status" value="1"/>
</dbReference>
<accession>A0ABY5VFU8</accession>
<feature type="transmembrane region" description="Helical" evidence="1">
    <location>
        <begin position="131"/>
        <end position="152"/>
    </location>
</feature>
<dbReference type="EMBL" id="CP102290">
    <property type="protein sequence ID" value="UWP58760.1"/>
    <property type="molecule type" value="Genomic_DNA"/>
</dbReference>
<feature type="transmembrane region" description="Helical" evidence="1">
    <location>
        <begin position="73"/>
        <end position="99"/>
    </location>
</feature>
<keyword evidence="1" id="KW-0812">Transmembrane</keyword>
<dbReference type="InterPro" id="IPR030395">
    <property type="entry name" value="GP_PDE_dom"/>
</dbReference>
<organism evidence="3 4">
    <name type="scientific">Ruminococcus gauvreauii</name>
    <dbReference type="NCBI Taxonomy" id="438033"/>
    <lineage>
        <taxon>Bacteria</taxon>
        <taxon>Bacillati</taxon>
        <taxon>Bacillota</taxon>
        <taxon>Clostridia</taxon>
        <taxon>Eubacteriales</taxon>
        <taxon>Oscillospiraceae</taxon>
        <taxon>Ruminococcus</taxon>
    </lineage>
</organism>
<dbReference type="PROSITE" id="PS51704">
    <property type="entry name" value="GP_PDE"/>
    <property type="match status" value="1"/>
</dbReference>
<feature type="transmembrane region" description="Helical" evidence="1">
    <location>
        <begin position="172"/>
        <end position="198"/>
    </location>
</feature>
<name>A0ABY5VFU8_9FIRM</name>
<dbReference type="InterPro" id="IPR017946">
    <property type="entry name" value="PLC-like_Pdiesterase_TIM-brl"/>
</dbReference>
<feature type="transmembrane region" description="Helical" evidence="1">
    <location>
        <begin position="274"/>
        <end position="295"/>
    </location>
</feature>
<evidence type="ECO:0000256" key="1">
    <source>
        <dbReference type="SAM" id="Phobius"/>
    </source>
</evidence>
<dbReference type="PANTHER" id="PTHR46211:SF8">
    <property type="entry name" value="PHOSPHODIESTERASE"/>
    <property type="match status" value="1"/>
</dbReference>
<dbReference type="Proteomes" id="UP001060164">
    <property type="component" value="Chromosome"/>
</dbReference>
<dbReference type="SUPFAM" id="SSF51695">
    <property type="entry name" value="PLC-like phosphodiesterases"/>
    <property type="match status" value="1"/>
</dbReference>
<sequence>MTKNKIKGMEVRTAFSVIIQNWSALISFELIYKIVGISLFFPSLGSVTNYLPDLINESHLSQENIVRLFSSPAAILVLLCVGVMLGAYLYVEIIALTLYCEKSWNREKITAWKLVRMSFIKILGMFNIRRVASFLLLFFMPLTFFGTASAFLRKFKIPEFIMTAITDNRLSVCLLAAVIIFVNYMFFLYLFGYPTLLLTDYSFRDSWKVSMNLLKGRKIRTIGKLFSYILVFLTVLSVVWIIAVSIIAGFSKFLHGANEGRWYFGMSFNTFTGVWNLVTGAVLSVFFCAITIVLYHCYRGEIRPGAVKKTWTVKRVIIRSAVVFTVIVTLIFMGDTELGRQFFSSDSSGAAVIAHRAGAAFAPENTVAALNEAIEDGADMAEIDVQQLKDGTLVVLHDTNFKRTTGVDLNTWNTEYGQVKELDAGRYYSPQYAREPVPLLEEMLRAAKGKIDLMIELKTTGHEKSLVEDTLALIEKYDMEQQCNIASMDLDLLRQVKSLKPGLEATYISVLLVSRSYDLQQIDCYSVETTFLSRELVFSAHAQGKLVYGWTASSDDTIEKVLGCDVDGIVTDNPLLVRYIMDTSGENPLMDEVTDIFF</sequence>
<evidence type="ECO:0000313" key="4">
    <source>
        <dbReference type="Proteomes" id="UP001060164"/>
    </source>
</evidence>
<dbReference type="PANTHER" id="PTHR46211">
    <property type="entry name" value="GLYCEROPHOSPHORYL DIESTER PHOSPHODIESTERASE"/>
    <property type="match status" value="1"/>
</dbReference>
<dbReference type="InterPro" id="IPR018476">
    <property type="entry name" value="GlyceroP-diester-Pdiesterase_M"/>
</dbReference>
<dbReference type="Gene3D" id="3.20.20.190">
    <property type="entry name" value="Phosphatidylinositol (PI) phosphodiesterase"/>
    <property type="match status" value="1"/>
</dbReference>
<keyword evidence="1" id="KW-1133">Transmembrane helix</keyword>
<proteinExistence type="predicted"/>